<dbReference type="GO" id="GO:0046856">
    <property type="term" value="P:phosphatidylinositol dephosphorylation"/>
    <property type="evidence" value="ECO:0007669"/>
    <property type="project" value="TreeGrafter"/>
</dbReference>
<dbReference type="AlphaFoldDB" id="M3CQW1"/>
<evidence type="ECO:0000313" key="5">
    <source>
        <dbReference type="EMBL" id="EMF16063.1"/>
    </source>
</evidence>
<dbReference type="EMBL" id="KB456261">
    <property type="protein sequence ID" value="EMF16063.1"/>
    <property type="molecule type" value="Genomic_DNA"/>
</dbReference>
<dbReference type="InterPro" id="IPR022158">
    <property type="entry name" value="Inositol_phosphatase"/>
</dbReference>
<accession>M3CQW1</accession>
<keyword evidence="6" id="KW-1185">Reference proteome</keyword>
<keyword evidence="2" id="KW-0732">Signal</keyword>
<dbReference type="OMA" id="YFWNRHL"/>
<feature type="signal peptide" evidence="2">
    <location>
        <begin position="1"/>
        <end position="23"/>
    </location>
</feature>
<feature type="compositionally biased region" description="Basic and acidic residues" evidence="1">
    <location>
        <begin position="212"/>
        <end position="238"/>
    </location>
</feature>
<dbReference type="OrthoDB" id="405996at2759"/>
<organism evidence="5 6">
    <name type="scientific">Sphaerulina musiva (strain SO2202)</name>
    <name type="common">Poplar stem canker fungus</name>
    <name type="synonym">Septoria musiva</name>
    <dbReference type="NCBI Taxonomy" id="692275"/>
    <lineage>
        <taxon>Eukaryota</taxon>
        <taxon>Fungi</taxon>
        <taxon>Dikarya</taxon>
        <taxon>Ascomycota</taxon>
        <taxon>Pezizomycotina</taxon>
        <taxon>Dothideomycetes</taxon>
        <taxon>Dothideomycetidae</taxon>
        <taxon>Mycosphaerellales</taxon>
        <taxon>Mycosphaerellaceae</taxon>
        <taxon>Sphaerulina</taxon>
    </lineage>
</organism>
<dbReference type="Pfam" id="PF12456">
    <property type="entry name" value="hSac2"/>
    <property type="match status" value="1"/>
</dbReference>
<dbReference type="PANTHER" id="PTHR45662">
    <property type="entry name" value="PHOSPHATIDYLINOSITIDE PHOSPHATASE SAC1"/>
    <property type="match status" value="1"/>
</dbReference>
<evidence type="ECO:0000256" key="2">
    <source>
        <dbReference type="SAM" id="SignalP"/>
    </source>
</evidence>
<dbReference type="PROSITE" id="PS51791">
    <property type="entry name" value="HSAC2"/>
    <property type="match status" value="1"/>
</dbReference>
<dbReference type="STRING" id="692275.M3CQW1"/>
<dbReference type="PANTHER" id="PTHR45662:SF7">
    <property type="entry name" value="SACI DOMAIN PROTEIN (AFU_ORTHOLOGUE AFUA_1G15890)"/>
    <property type="match status" value="1"/>
</dbReference>
<dbReference type="Proteomes" id="UP000016931">
    <property type="component" value="Unassembled WGS sequence"/>
</dbReference>
<feature type="compositionally biased region" description="Polar residues" evidence="1">
    <location>
        <begin position="194"/>
        <end position="211"/>
    </location>
</feature>
<reference evidence="5 6" key="1">
    <citation type="journal article" date="2012" name="PLoS Pathog.">
        <title>Diverse lifestyles and strategies of plant pathogenesis encoded in the genomes of eighteen Dothideomycetes fungi.</title>
        <authorList>
            <person name="Ohm R.A."/>
            <person name="Feau N."/>
            <person name="Henrissat B."/>
            <person name="Schoch C.L."/>
            <person name="Horwitz B.A."/>
            <person name="Barry K.W."/>
            <person name="Condon B.J."/>
            <person name="Copeland A.C."/>
            <person name="Dhillon B."/>
            <person name="Glaser F."/>
            <person name="Hesse C.N."/>
            <person name="Kosti I."/>
            <person name="LaButti K."/>
            <person name="Lindquist E.A."/>
            <person name="Lucas S."/>
            <person name="Salamov A.A."/>
            <person name="Bradshaw R.E."/>
            <person name="Ciuffetti L."/>
            <person name="Hamelin R.C."/>
            <person name="Kema G.H.J."/>
            <person name="Lawrence C."/>
            <person name="Scott J.A."/>
            <person name="Spatafora J.W."/>
            <person name="Turgeon B.G."/>
            <person name="de Wit P.J.G.M."/>
            <person name="Zhong S."/>
            <person name="Goodwin S.B."/>
            <person name="Grigoriev I.V."/>
        </authorList>
    </citation>
    <scope>NUCLEOTIDE SEQUENCE [LARGE SCALE GENOMIC DNA]</scope>
    <source>
        <strain evidence="5 6">SO2202</strain>
    </source>
</reference>
<feature type="region of interest" description="Disordered" evidence="1">
    <location>
        <begin position="803"/>
        <end position="846"/>
    </location>
</feature>
<dbReference type="GO" id="GO:0043812">
    <property type="term" value="F:phosphatidylinositol-4-phosphate phosphatase activity"/>
    <property type="evidence" value="ECO:0007669"/>
    <property type="project" value="TreeGrafter"/>
</dbReference>
<evidence type="ECO:0000256" key="1">
    <source>
        <dbReference type="SAM" id="MobiDB-lite"/>
    </source>
</evidence>
<dbReference type="InterPro" id="IPR034753">
    <property type="entry name" value="hSac2"/>
</dbReference>
<dbReference type="eggNOG" id="KOG1890">
    <property type="taxonomic scope" value="Eukaryota"/>
</dbReference>
<feature type="chain" id="PRO_5004032033" evidence="2">
    <location>
        <begin position="24"/>
        <end position="944"/>
    </location>
</feature>
<evidence type="ECO:0000259" key="4">
    <source>
        <dbReference type="PROSITE" id="PS51791"/>
    </source>
</evidence>
<evidence type="ECO:0000259" key="3">
    <source>
        <dbReference type="PROSITE" id="PS50275"/>
    </source>
</evidence>
<feature type="region of interest" description="Disordered" evidence="1">
    <location>
        <begin position="191"/>
        <end position="238"/>
    </location>
</feature>
<feature type="compositionally biased region" description="Basic and acidic residues" evidence="1">
    <location>
        <begin position="822"/>
        <end position="839"/>
    </location>
</feature>
<protein>
    <submittedName>
        <fullName evidence="5">Syja_N-domain-containing protein</fullName>
    </submittedName>
</protein>
<dbReference type="HOGENOM" id="CLU_006249_1_0_1"/>
<sequence length="944" mass="104655">MPGLARKLLVFAAVDGLFVQAAGQRVAEDRNAGVRIAYGGSNTITTAREQNETLEGASLEAHGIVGLLNLVSQSYLVTITKRQQVAHIRERPVFRITDVSLIPLSSRAEAATAISEAQKRLRPGSGSDEGEDDETSTIGTEPGEQAQEHYPENGADALEPSKEDTVRKNTMQDVIQTKGKFARYATSWFGKTGTPANSKSSESGKTIPQEQARQEGEDQLDVRERVEDVQSRSSTEKRRQTAVDFLAPRILRNARLYFSSSGFYFSYDHDLSHALGRAPQVSSSMPMWKRFDNLFFWNQHLIKPFSHAGQDSLVLPLIQGFVGQRAFSIMLANDQSVLTEADGTELTDFSQSETAKDAINHDFLLTLISRRSVKRAGLRYLRRGIDDQGNVANSVETEQILSGQVNDSTEKLFSLLQYRGSMPLFFSQSPYSFKPAPVLFGSEATNQAAFRKHFQSLVDRYGDMQAASLVDKHGTEVGIGAVYENMANTLNEKGGINGKSIGFEWFDFHGECKGMKFENVSILMHTLDKFLTSSGCTIEQDGKVEQKQSGVLRTNCMDCLDRTNVTQSAVGAWALQQQLAQLGLDIDLESDPKTQWFNTLWADNGDAISKQYAGTSALKADFTRTRKRNWAGALSDLSLTINRYYNNIFGDYFLQANIDYFLGALPSVFEEFETNMTTQDYALDMNVIRQNAIDTSEKIVLGDDENLISAWTLSSPRRANTLRSLPFEECVVLLTDEALYHVRFDWNTDKVGSFEKICLLDIREIWRGPYITSALGPIHLDPSKNYGFALRYTCGSSSLVPTNTRTLGTSPDDAEAASEGEGVEHESIEQKHIADDSNRGNHTVPKVGDTRMLAFKALPPGHMKADTKADNRANLGSVEAVVRITEELQKAIRGARKVDSGGSSEETKDEFHVQEHDIISAAEAKKSTSYVESLGYTLKKLVWS</sequence>
<dbReference type="InterPro" id="IPR002013">
    <property type="entry name" value="SAC_dom"/>
</dbReference>
<evidence type="ECO:0000313" key="6">
    <source>
        <dbReference type="Proteomes" id="UP000016931"/>
    </source>
</evidence>
<dbReference type="GO" id="GO:0005783">
    <property type="term" value="C:endoplasmic reticulum"/>
    <property type="evidence" value="ECO:0007669"/>
    <property type="project" value="TreeGrafter"/>
</dbReference>
<feature type="region of interest" description="Disordered" evidence="1">
    <location>
        <begin position="113"/>
        <end position="149"/>
    </location>
</feature>
<dbReference type="RefSeq" id="XP_016764184.1">
    <property type="nucleotide sequence ID" value="XM_016904494.1"/>
</dbReference>
<feature type="domain" description="SAC" evidence="3">
    <location>
        <begin position="254"/>
        <end position="614"/>
    </location>
</feature>
<proteinExistence type="predicted"/>
<name>M3CQW1_SPHMS</name>
<dbReference type="GeneID" id="27901631"/>
<feature type="domain" description="HSac2" evidence="4">
    <location>
        <begin position="683"/>
        <end position="834"/>
    </location>
</feature>
<dbReference type="PROSITE" id="PS50275">
    <property type="entry name" value="SAC"/>
    <property type="match status" value="1"/>
</dbReference>
<gene>
    <name evidence="5" type="ORF">SEPMUDRAFT_147740</name>
</gene>
<dbReference type="Pfam" id="PF02383">
    <property type="entry name" value="Syja_N"/>
    <property type="match status" value="1"/>
</dbReference>